<dbReference type="EMBL" id="CP047895">
    <property type="protein sequence ID" value="QHL91960.1"/>
    <property type="molecule type" value="Genomic_DNA"/>
</dbReference>
<dbReference type="GO" id="GO:0015562">
    <property type="term" value="F:efflux transmembrane transporter activity"/>
    <property type="evidence" value="ECO:0007669"/>
    <property type="project" value="InterPro"/>
</dbReference>
<evidence type="ECO:0000256" key="2">
    <source>
        <dbReference type="SAM" id="MobiDB-lite"/>
    </source>
</evidence>
<gene>
    <name evidence="3" type="ORF">GVO57_12000</name>
</gene>
<dbReference type="Pfam" id="PF02321">
    <property type="entry name" value="OEP"/>
    <property type="match status" value="1"/>
</dbReference>
<comment type="similarity">
    <text evidence="1">Belongs to the outer membrane factor (OMF) (TC 1.B.17) family.</text>
</comment>
<evidence type="ECO:0000313" key="4">
    <source>
        <dbReference type="Proteomes" id="UP000464468"/>
    </source>
</evidence>
<evidence type="ECO:0000313" key="3">
    <source>
        <dbReference type="EMBL" id="QHL91960.1"/>
    </source>
</evidence>
<protein>
    <submittedName>
        <fullName evidence="3">TolC family protein</fullName>
    </submittedName>
</protein>
<dbReference type="PANTHER" id="PTHR30203:SF24">
    <property type="entry name" value="BLR4935 PROTEIN"/>
    <property type="match status" value="1"/>
</dbReference>
<dbReference type="SUPFAM" id="SSF56954">
    <property type="entry name" value="Outer membrane efflux proteins (OEP)"/>
    <property type="match status" value="1"/>
</dbReference>
<dbReference type="InterPro" id="IPR010131">
    <property type="entry name" value="MdtP/NodT-like"/>
</dbReference>
<feature type="region of interest" description="Disordered" evidence="2">
    <location>
        <begin position="1"/>
        <end position="22"/>
    </location>
</feature>
<dbReference type="Proteomes" id="UP000464468">
    <property type="component" value="Chromosome"/>
</dbReference>
<evidence type="ECO:0000256" key="1">
    <source>
        <dbReference type="ARBA" id="ARBA00007613"/>
    </source>
</evidence>
<reference evidence="3 4" key="1">
    <citation type="submission" date="2020-01" db="EMBL/GenBank/DDBJ databases">
        <title>Sphingomonas sp. C33 whole genome sequece.</title>
        <authorList>
            <person name="Park C."/>
        </authorList>
    </citation>
    <scope>NUCLEOTIDE SEQUENCE [LARGE SCALE GENOMIC DNA]</scope>
    <source>
        <strain evidence="3 4">C33</strain>
    </source>
</reference>
<organism evidence="3 4">
    <name type="scientific">Sphingomonas changnyeongensis</name>
    <dbReference type="NCBI Taxonomy" id="2698679"/>
    <lineage>
        <taxon>Bacteria</taxon>
        <taxon>Pseudomonadati</taxon>
        <taxon>Pseudomonadota</taxon>
        <taxon>Alphaproteobacteria</taxon>
        <taxon>Sphingomonadales</taxon>
        <taxon>Sphingomonadaceae</taxon>
        <taxon>Sphingomonas</taxon>
    </lineage>
</organism>
<dbReference type="Gene3D" id="1.20.1600.10">
    <property type="entry name" value="Outer membrane efflux proteins (OEP)"/>
    <property type="match status" value="1"/>
</dbReference>
<accession>A0A7Z2NYY5</accession>
<proteinExistence type="inferred from homology"/>
<dbReference type="InterPro" id="IPR003423">
    <property type="entry name" value="OMP_efflux"/>
</dbReference>
<dbReference type="KEGG" id="schy:GVO57_12000"/>
<keyword evidence="4" id="KW-1185">Reference proteome</keyword>
<sequence>MIAPLPPVAAGPVTPPPASGPLTLDEVLEASRQHQPQILEALARVRVAEGRRLSVEGAFDTLFAASADTRLSGFYDGRYLESKITQPLQTNGGNVYGSYRVSGGRFPTYENEKFTNELGEFKVGAVFALLRDRIIDERRFGRTLAEGEIELADAERLMIAIGVQARAIEAYNAWVVAGQRLRIFRDLLALAQERQRGFQRAVAEGLRPRIILTENEQNILRRQSFVTQAEQALAVAANNLSLFWRNADGRPMLADVARLPDALPAPLPLPVDPRSGLVQRPDLRNLELRLSLARERLALDRNQLLPRLDVAVEVSRDIGEIGAGGRSFDGTESKLGLTLRVPLQNRAARGRLMQTEAEIDAFRRRGQALGEQIVAQIDAISIAIGASARIAGLASDEADRASAMAAAERRRFDMGATDFFVVNLREEAAADAQIRRIDALARQIQAHADMAAATADATVLKL</sequence>
<dbReference type="PANTHER" id="PTHR30203">
    <property type="entry name" value="OUTER MEMBRANE CATION EFFLUX PROTEIN"/>
    <property type="match status" value="1"/>
</dbReference>
<name>A0A7Z2NYY5_9SPHN</name>
<dbReference type="AlphaFoldDB" id="A0A7Z2NYY5"/>
<feature type="compositionally biased region" description="Pro residues" evidence="2">
    <location>
        <begin position="1"/>
        <end position="19"/>
    </location>
</feature>